<gene>
    <name evidence="6" type="ORF">EYC80_010938</name>
</gene>
<evidence type="ECO:0000259" key="5">
    <source>
        <dbReference type="PROSITE" id="PS50865"/>
    </source>
</evidence>
<organism evidence="6 7">
    <name type="scientific">Monilinia laxa</name>
    <name type="common">Brown rot fungus</name>
    <name type="synonym">Sclerotinia laxa</name>
    <dbReference type="NCBI Taxonomy" id="61186"/>
    <lineage>
        <taxon>Eukaryota</taxon>
        <taxon>Fungi</taxon>
        <taxon>Dikarya</taxon>
        <taxon>Ascomycota</taxon>
        <taxon>Pezizomycotina</taxon>
        <taxon>Leotiomycetes</taxon>
        <taxon>Helotiales</taxon>
        <taxon>Sclerotiniaceae</taxon>
        <taxon>Monilinia</taxon>
    </lineage>
</organism>
<dbReference type="OrthoDB" id="432970at2759"/>
<keyword evidence="3" id="KW-0862">Zinc</keyword>
<protein>
    <recommendedName>
        <fullName evidence="5">MYND-type domain-containing protein</fullName>
    </recommendedName>
</protein>
<dbReference type="SUPFAM" id="SSF144232">
    <property type="entry name" value="HIT/MYND zinc finger-like"/>
    <property type="match status" value="1"/>
</dbReference>
<evidence type="ECO:0000256" key="4">
    <source>
        <dbReference type="PROSITE-ProRule" id="PRU00134"/>
    </source>
</evidence>
<dbReference type="Gene3D" id="6.10.140.2220">
    <property type="match status" value="1"/>
</dbReference>
<keyword evidence="1" id="KW-0479">Metal-binding</keyword>
<evidence type="ECO:0000256" key="1">
    <source>
        <dbReference type="ARBA" id="ARBA00022723"/>
    </source>
</evidence>
<keyword evidence="7" id="KW-1185">Reference proteome</keyword>
<reference evidence="6 7" key="1">
    <citation type="submission" date="2019-06" db="EMBL/GenBank/DDBJ databases">
        <title>Genome Sequence of the Brown Rot Fungal Pathogen Monilinia laxa.</title>
        <authorList>
            <person name="De Miccolis Angelini R.M."/>
            <person name="Landi L."/>
            <person name="Abate D."/>
            <person name="Pollastro S."/>
            <person name="Romanazzi G."/>
            <person name="Faretra F."/>
        </authorList>
    </citation>
    <scope>NUCLEOTIDE SEQUENCE [LARGE SCALE GENOMIC DNA]</scope>
    <source>
        <strain evidence="6 7">Mlax316</strain>
    </source>
</reference>
<evidence type="ECO:0000313" key="6">
    <source>
        <dbReference type="EMBL" id="KAB8290508.1"/>
    </source>
</evidence>
<accession>A0A5N6JPL4</accession>
<dbReference type="InterPro" id="IPR002893">
    <property type="entry name" value="Znf_MYND"/>
</dbReference>
<evidence type="ECO:0000256" key="3">
    <source>
        <dbReference type="ARBA" id="ARBA00022833"/>
    </source>
</evidence>
<dbReference type="PROSITE" id="PS50865">
    <property type="entry name" value="ZF_MYND_2"/>
    <property type="match status" value="1"/>
</dbReference>
<proteinExistence type="predicted"/>
<dbReference type="GO" id="GO:0008270">
    <property type="term" value="F:zinc ion binding"/>
    <property type="evidence" value="ECO:0007669"/>
    <property type="project" value="UniProtKB-KW"/>
</dbReference>
<feature type="domain" description="MYND-type" evidence="5">
    <location>
        <begin position="94"/>
        <end position="137"/>
    </location>
</feature>
<dbReference type="Proteomes" id="UP000326757">
    <property type="component" value="Unassembled WGS sequence"/>
</dbReference>
<name>A0A5N6JPL4_MONLA</name>
<dbReference type="Pfam" id="PF01753">
    <property type="entry name" value="zf-MYND"/>
    <property type="match status" value="1"/>
</dbReference>
<dbReference type="AlphaFoldDB" id="A0A5N6JPL4"/>
<keyword evidence="2 4" id="KW-0863">Zinc-finger</keyword>
<dbReference type="EMBL" id="VIGI01000017">
    <property type="protein sequence ID" value="KAB8290508.1"/>
    <property type="molecule type" value="Genomic_DNA"/>
</dbReference>
<evidence type="ECO:0000313" key="7">
    <source>
        <dbReference type="Proteomes" id="UP000326757"/>
    </source>
</evidence>
<sequence length="150" mass="17658">MTEFNNQANQLGQAGNQAGAIELHLKALKLKISSMGKLEDARKMFEDADRVRSHSTQHARGIDNLGRLYDIKGECHEGKIGEREKQPDRMICRHFYCPKAATSIISKRTQLKMCQRCKFVWYCDREYQKKDWKKRHKCWWKKPETNLSVE</sequence>
<evidence type="ECO:0000256" key="2">
    <source>
        <dbReference type="ARBA" id="ARBA00022771"/>
    </source>
</evidence>
<comment type="caution">
    <text evidence="6">The sequence shown here is derived from an EMBL/GenBank/DDBJ whole genome shotgun (WGS) entry which is preliminary data.</text>
</comment>